<evidence type="ECO:0000256" key="1">
    <source>
        <dbReference type="ARBA" id="ARBA00001946"/>
    </source>
</evidence>
<dbReference type="GO" id="GO:0046872">
    <property type="term" value="F:metal ion binding"/>
    <property type="evidence" value="ECO:0007669"/>
    <property type="project" value="UniProtKB-KW"/>
</dbReference>
<dbReference type="PANTHER" id="PTHR32308:SF0">
    <property type="entry name" value="HPCH_HPAI ALDOLASE_CITRATE LYASE DOMAIN-CONTAINING PROTEIN"/>
    <property type="match status" value="1"/>
</dbReference>
<dbReference type="PANTHER" id="PTHR32308">
    <property type="entry name" value="LYASE BETA SUBUNIT, PUTATIVE (AFU_ORTHOLOGUE AFUA_4G13030)-RELATED"/>
    <property type="match status" value="1"/>
</dbReference>
<dbReference type="GO" id="GO:0016829">
    <property type="term" value="F:lyase activity"/>
    <property type="evidence" value="ECO:0007669"/>
    <property type="project" value="UniProtKB-KW"/>
</dbReference>
<protein>
    <submittedName>
        <fullName evidence="6">HpcH/HpaI aldolase/citrate lyase family protein</fullName>
    </submittedName>
</protein>
<dbReference type="PIRSF" id="PIRSF015582">
    <property type="entry name" value="Cit_lyase_B"/>
    <property type="match status" value="1"/>
</dbReference>
<evidence type="ECO:0000313" key="7">
    <source>
        <dbReference type="Proteomes" id="UP001596432"/>
    </source>
</evidence>
<dbReference type="InterPro" id="IPR040442">
    <property type="entry name" value="Pyrv_kinase-like_dom_sf"/>
</dbReference>
<dbReference type="Pfam" id="PF03328">
    <property type="entry name" value="HpcH_HpaI"/>
    <property type="match status" value="1"/>
</dbReference>
<dbReference type="InterPro" id="IPR015813">
    <property type="entry name" value="Pyrv/PenolPyrv_kinase-like_dom"/>
</dbReference>
<organism evidence="6 7">
    <name type="scientific">Halosimplex aquaticum</name>
    <dbReference type="NCBI Taxonomy" id="3026162"/>
    <lineage>
        <taxon>Archaea</taxon>
        <taxon>Methanobacteriati</taxon>
        <taxon>Methanobacteriota</taxon>
        <taxon>Stenosarchaea group</taxon>
        <taxon>Halobacteria</taxon>
        <taxon>Halobacteriales</taxon>
        <taxon>Haloarculaceae</taxon>
        <taxon>Halosimplex</taxon>
    </lineage>
</organism>
<dbReference type="AlphaFoldDB" id="A0ABD5XWR8"/>
<keyword evidence="7" id="KW-1185">Reference proteome</keyword>
<comment type="caution">
    <text evidence="6">The sequence shown here is derived from an EMBL/GenBank/DDBJ whole genome shotgun (WGS) entry which is preliminary data.</text>
</comment>
<keyword evidence="6" id="KW-0456">Lyase</keyword>
<evidence type="ECO:0000256" key="3">
    <source>
        <dbReference type="ARBA" id="ARBA00022842"/>
    </source>
</evidence>
<evidence type="ECO:0000256" key="2">
    <source>
        <dbReference type="ARBA" id="ARBA00022723"/>
    </source>
</evidence>
<accession>A0ABD5XWR8</accession>
<feature type="region of interest" description="Disordered" evidence="4">
    <location>
        <begin position="1"/>
        <end position="20"/>
    </location>
</feature>
<comment type="cofactor">
    <cofactor evidence="1">
        <name>Mg(2+)</name>
        <dbReference type="ChEBI" id="CHEBI:18420"/>
    </cofactor>
</comment>
<gene>
    <name evidence="6" type="ORF">ACFQMA_06835</name>
</gene>
<evidence type="ECO:0000313" key="6">
    <source>
        <dbReference type="EMBL" id="MFC7139553.1"/>
    </source>
</evidence>
<reference evidence="6 7" key="1">
    <citation type="journal article" date="2019" name="Int. J. Syst. Evol. Microbiol.">
        <title>The Global Catalogue of Microorganisms (GCM) 10K type strain sequencing project: providing services to taxonomists for standard genome sequencing and annotation.</title>
        <authorList>
            <consortium name="The Broad Institute Genomics Platform"/>
            <consortium name="The Broad Institute Genome Sequencing Center for Infectious Disease"/>
            <person name="Wu L."/>
            <person name="Ma J."/>
        </authorList>
    </citation>
    <scope>NUCLEOTIDE SEQUENCE [LARGE SCALE GENOMIC DNA]</scope>
    <source>
        <strain evidence="6 7">XZYJT29</strain>
    </source>
</reference>
<dbReference type="RefSeq" id="WP_274325139.1">
    <property type="nucleotide sequence ID" value="NZ_CP118158.1"/>
</dbReference>
<keyword evidence="3" id="KW-0460">Magnesium</keyword>
<dbReference type="Proteomes" id="UP001596432">
    <property type="component" value="Unassembled WGS sequence"/>
</dbReference>
<feature type="domain" description="HpcH/HpaI aldolase/citrate lyase" evidence="5">
    <location>
        <begin position="4"/>
        <end position="218"/>
    </location>
</feature>
<dbReference type="InterPro" id="IPR005000">
    <property type="entry name" value="Aldolase/citrate-lyase_domain"/>
</dbReference>
<name>A0ABD5XWR8_9EURY</name>
<proteinExistence type="predicted"/>
<evidence type="ECO:0000256" key="4">
    <source>
        <dbReference type="SAM" id="MobiDB-lite"/>
    </source>
</evidence>
<dbReference type="EMBL" id="JBHTAS010000001">
    <property type="protein sequence ID" value="MFC7139553.1"/>
    <property type="molecule type" value="Genomic_DNA"/>
</dbReference>
<dbReference type="SUPFAM" id="SSF51621">
    <property type="entry name" value="Phosphoenolpyruvate/pyruvate domain"/>
    <property type="match status" value="1"/>
</dbReference>
<dbReference type="GeneID" id="78819812"/>
<keyword evidence="2" id="KW-0479">Metal-binding</keyword>
<evidence type="ECO:0000259" key="5">
    <source>
        <dbReference type="Pfam" id="PF03328"/>
    </source>
</evidence>
<dbReference type="InterPro" id="IPR011206">
    <property type="entry name" value="Citrate_lyase_beta/mcl1/mcl2"/>
</dbReference>
<dbReference type="Gene3D" id="3.20.20.60">
    <property type="entry name" value="Phosphoenolpyruvate-binding domains"/>
    <property type="match status" value="1"/>
</dbReference>
<sequence length="286" mass="29830">MARRSVLFSPGDRPELMRKAPTTGADAVVFDLEDAVAPGRKAEARDAVRDVLSALDADCEVCVRVQPPGSGAGDDLGAVLADPAARASLDALVLPKASDGDDVEELADLAAERDADLPVLALVETAAGVLHAEAIATAAPTDALIFGAEDLAADIGATRTEEGTEVLHAREHVVLAAAAAGVDAIDTLHTDFEDEAGLRDDTEFALELGYDGKLAVHPSQVGPINETFTPDPERVEWAERVLAAREEADAESRGVFAVDGEMVDAPLVAQAERVLERVRAAAGDEE</sequence>